<dbReference type="InterPro" id="IPR001736">
    <property type="entry name" value="PLipase_D/transphosphatidylase"/>
</dbReference>
<keyword evidence="6" id="KW-0443">Lipid metabolism</keyword>
<dbReference type="InterPro" id="IPR025202">
    <property type="entry name" value="PLD-like_dom"/>
</dbReference>
<evidence type="ECO:0000313" key="10">
    <source>
        <dbReference type="Proteomes" id="UP000288805"/>
    </source>
</evidence>
<comment type="catalytic activity">
    <reaction evidence="1">
        <text>a 1,2-diacyl-sn-glycero-3-phosphocholine + H2O = a 1,2-diacyl-sn-glycero-3-phosphate + choline + H(+)</text>
        <dbReference type="Rhea" id="RHEA:14445"/>
        <dbReference type="ChEBI" id="CHEBI:15354"/>
        <dbReference type="ChEBI" id="CHEBI:15377"/>
        <dbReference type="ChEBI" id="CHEBI:15378"/>
        <dbReference type="ChEBI" id="CHEBI:57643"/>
        <dbReference type="ChEBI" id="CHEBI:58608"/>
        <dbReference type="EC" id="3.1.4.4"/>
    </reaction>
</comment>
<comment type="caution">
    <text evidence="9">The sequence shown here is derived from an EMBL/GenBank/DDBJ whole genome shotgun (WGS) entry which is preliminary data.</text>
</comment>
<evidence type="ECO:0000259" key="8">
    <source>
        <dbReference type="PROSITE" id="PS50035"/>
    </source>
</evidence>
<organism evidence="9 10">
    <name type="scientific">Vitis vinifera</name>
    <name type="common">Grape</name>
    <dbReference type="NCBI Taxonomy" id="29760"/>
    <lineage>
        <taxon>Eukaryota</taxon>
        <taxon>Viridiplantae</taxon>
        <taxon>Streptophyta</taxon>
        <taxon>Embryophyta</taxon>
        <taxon>Tracheophyta</taxon>
        <taxon>Spermatophyta</taxon>
        <taxon>Magnoliopsida</taxon>
        <taxon>eudicotyledons</taxon>
        <taxon>Gunneridae</taxon>
        <taxon>Pentapetalae</taxon>
        <taxon>rosids</taxon>
        <taxon>Vitales</taxon>
        <taxon>Vitaceae</taxon>
        <taxon>Viteae</taxon>
        <taxon>Vitis</taxon>
    </lineage>
</organism>
<proteinExistence type="predicted"/>
<accession>A0A438DXB6</accession>
<keyword evidence="4" id="KW-0378">Hydrolase</keyword>
<dbReference type="AlphaFoldDB" id="A0A438DXB6"/>
<evidence type="ECO:0000256" key="4">
    <source>
        <dbReference type="ARBA" id="ARBA00022801"/>
    </source>
</evidence>
<evidence type="ECO:0000256" key="7">
    <source>
        <dbReference type="SAM" id="MobiDB-lite"/>
    </source>
</evidence>
<name>A0A438DXB6_VITVI</name>
<evidence type="ECO:0000256" key="2">
    <source>
        <dbReference type="ARBA" id="ARBA00012027"/>
    </source>
</evidence>
<gene>
    <name evidence="9" type="primary">PLDZETA1_1</name>
    <name evidence="9" type="ORF">CK203_088971</name>
</gene>
<evidence type="ECO:0000256" key="6">
    <source>
        <dbReference type="ARBA" id="ARBA00023098"/>
    </source>
</evidence>
<dbReference type="PROSITE" id="PS50035">
    <property type="entry name" value="PLD"/>
    <property type="match status" value="1"/>
</dbReference>
<evidence type="ECO:0000256" key="3">
    <source>
        <dbReference type="ARBA" id="ARBA00022737"/>
    </source>
</evidence>
<dbReference type="Gene3D" id="3.30.870.10">
    <property type="entry name" value="Endonuclease Chain A"/>
    <property type="match status" value="2"/>
</dbReference>
<feature type="domain" description="PLD phosphodiesterase" evidence="8">
    <location>
        <begin position="364"/>
        <end position="391"/>
    </location>
</feature>
<dbReference type="CDD" id="cd09141">
    <property type="entry name" value="PLDc_vPLD1_2_yPLD_like_2"/>
    <property type="match status" value="1"/>
</dbReference>
<dbReference type="SMART" id="SM00155">
    <property type="entry name" value="PLDc"/>
    <property type="match status" value="1"/>
</dbReference>
<dbReference type="Proteomes" id="UP000288805">
    <property type="component" value="Unassembled WGS sequence"/>
</dbReference>
<dbReference type="PANTHER" id="PTHR18896">
    <property type="entry name" value="PHOSPHOLIPASE D"/>
    <property type="match status" value="1"/>
</dbReference>
<sequence>MGDKLHSLCENIDNSFFFSKESEPNSWEDTMKDELDRGKYPRMPWHDVHCALWGPPCRDVARHFVQRWNYAKRNKAPNEQAIPLLMPQQHMVIPHYMGRSREMEVEKKNVENNYKDIKKLDSFSSRSSFQDIPLLLPQEPDGLDSPHGESKLNGFDSSSNLLDQPTRVSRSLSFSFRKSKIEPVPDMPMKGFVDDLDTLDLKGKMSSDIMAQPGMRTCDREWWETQERGNQVLSADETGQVGPCVPCRCQNQFFISGLSGDEIIRNRVLEVLYRRIMQAYNDKKCFRVIIVIPLLPGFQGGLDDGGAASVRAIMHWQYRTICRGNNSILQNLYDVIGHKTHDYISFYGLRAYGRLFDGGPVASSQVYVHSKIMIVDDCTTLIGSANINDRSLLGSRDSEIGVLIEDKELVDSYMGGKQRRLANLLIVSASHCGQNTLIDQIKDPVVDSTYRDVWMATAKTNSTIYQDVFSCIPNDLIHSRAAMRQHMAIWKEKLGHTTIDLGIAPMKLESYDNGDMKTIEPMERLESVKGHLVYFPLDFMCKEDLRPVFNESEYYASPQVFH</sequence>
<keyword evidence="5" id="KW-0442">Lipid degradation</keyword>
<dbReference type="PANTHER" id="PTHR18896:SF76">
    <property type="entry name" value="PHOSPHOLIPASE"/>
    <property type="match status" value="1"/>
</dbReference>
<dbReference type="InterPro" id="IPR015679">
    <property type="entry name" value="PLipase_D_fam"/>
</dbReference>
<keyword evidence="3" id="KW-0677">Repeat</keyword>
<feature type="region of interest" description="Disordered" evidence="7">
    <location>
        <begin position="138"/>
        <end position="160"/>
    </location>
</feature>
<dbReference type="Pfam" id="PF13091">
    <property type="entry name" value="PLDc_2"/>
    <property type="match status" value="1"/>
</dbReference>
<protein>
    <recommendedName>
        <fullName evidence="2">phospholipase D</fullName>
        <ecNumber evidence="2">3.1.4.4</ecNumber>
    </recommendedName>
</protein>
<dbReference type="EC" id="3.1.4.4" evidence="2"/>
<dbReference type="GO" id="GO:0016042">
    <property type="term" value="P:lipid catabolic process"/>
    <property type="evidence" value="ECO:0007669"/>
    <property type="project" value="UniProtKB-KW"/>
</dbReference>
<dbReference type="GO" id="GO:0004630">
    <property type="term" value="F:phospholipase D activity"/>
    <property type="evidence" value="ECO:0007669"/>
    <property type="project" value="UniProtKB-EC"/>
</dbReference>
<evidence type="ECO:0000313" key="9">
    <source>
        <dbReference type="EMBL" id="RVW40027.1"/>
    </source>
</evidence>
<dbReference type="SUPFAM" id="SSF56024">
    <property type="entry name" value="Phospholipase D/nuclease"/>
    <property type="match status" value="2"/>
</dbReference>
<reference evidence="9 10" key="1">
    <citation type="journal article" date="2018" name="PLoS Genet.">
        <title>Population sequencing reveals clonal diversity and ancestral inbreeding in the grapevine cultivar Chardonnay.</title>
        <authorList>
            <person name="Roach M.J."/>
            <person name="Johnson D.L."/>
            <person name="Bohlmann J."/>
            <person name="van Vuuren H.J."/>
            <person name="Jones S.J."/>
            <person name="Pretorius I.S."/>
            <person name="Schmidt S.A."/>
            <person name="Borneman A.R."/>
        </authorList>
    </citation>
    <scope>NUCLEOTIDE SEQUENCE [LARGE SCALE GENOMIC DNA]</scope>
    <source>
        <strain evidence="10">cv. Chardonnay</strain>
        <tissue evidence="9">Leaf</tissue>
    </source>
</reference>
<evidence type="ECO:0000256" key="5">
    <source>
        <dbReference type="ARBA" id="ARBA00022963"/>
    </source>
</evidence>
<evidence type="ECO:0000256" key="1">
    <source>
        <dbReference type="ARBA" id="ARBA00000798"/>
    </source>
</evidence>
<dbReference type="EMBL" id="QGNW01001467">
    <property type="protein sequence ID" value="RVW40027.1"/>
    <property type="molecule type" value="Genomic_DNA"/>
</dbReference>